<reference evidence="2" key="1">
    <citation type="submission" date="2019-12" db="EMBL/GenBank/DDBJ databases">
        <title>Genome sequencing and annotation of Brassica cretica.</title>
        <authorList>
            <person name="Studholme D.J."/>
            <person name="Sarris P.F."/>
        </authorList>
    </citation>
    <scope>NUCLEOTIDE SEQUENCE</scope>
    <source>
        <strain evidence="2">PFS-102/07</strain>
        <tissue evidence="2">Leaf</tissue>
    </source>
</reference>
<accession>A0A8S9KH86</accession>
<gene>
    <name evidence="2" type="ORF">F2Q70_00044603</name>
</gene>
<name>A0A8S9KH86_BRACR</name>
<proteinExistence type="predicted"/>
<dbReference type="AlphaFoldDB" id="A0A8S9KH86"/>
<organism evidence="2">
    <name type="scientific">Brassica cretica</name>
    <name type="common">Mustard</name>
    <dbReference type="NCBI Taxonomy" id="69181"/>
    <lineage>
        <taxon>Eukaryota</taxon>
        <taxon>Viridiplantae</taxon>
        <taxon>Streptophyta</taxon>
        <taxon>Embryophyta</taxon>
        <taxon>Tracheophyta</taxon>
        <taxon>Spermatophyta</taxon>
        <taxon>Magnoliopsida</taxon>
        <taxon>eudicotyledons</taxon>
        <taxon>Gunneridae</taxon>
        <taxon>Pentapetalae</taxon>
        <taxon>rosids</taxon>
        <taxon>malvids</taxon>
        <taxon>Brassicales</taxon>
        <taxon>Brassicaceae</taxon>
        <taxon>Brassiceae</taxon>
        <taxon>Brassica</taxon>
    </lineage>
</organism>
<sequence length="81" mass="9245">MRGEERSRGDARRPASRNGDSKDASIAVPERKSRANSTFYMDTKAVFNIIKQTIELVEYTKAVGTATWIQKLYSERKESFV</sequence>
<evidence type="ECO:0000313" key="2">
    <source>
        <dbReference type="EMBL" id="KAF2592783.1"/>
    </source>
</evidence>
<dbReference type="EMBL" id="QGKY02000164">
    <property type="protein sequence ID" value="KAF2592783.1"/>
    <property type="molecule type" value="Genomic_DNA"/>
</dbReference>
<evidence type="ECO:0000256" key="1">
    <source>
        <dbReference type="SAM" id="MobiDB-lite"/>
    </source>
</evidence>
<feature type="region of interest" description="Disordered" evidence="1">
    <location>
        <begin position="1"/>
        <end position="31"/>
    </location>
</feature>
<comment type="caution">
    <text evidence="2">The sequence shown here is derived from an EMBL/GenBank/DDBJ whole genome shotgun (WGS) entry which is preliminary data.</text>
</comment>
<protein>
    <submittedName>
        <fullName evidence="2">Uncharacterized protein</fullName>
    </submittedName>
</protein>